<dbReference type="PANTHER" id="PTHR35800">
    <property type="entry name" value="PROTEIN JAG"/>
    <property type="match status" value="1"/>
</dbReference>
<dbReference type="SUPFAM" id="SSF82708">
    <property type="entry name" value="R3H domain"/>
    <property type="match status" value="1"/>
</dbReference>
<dbReference type="GO" id="GO:0003723">
    <property type="term" value="F:RNA binding"/>
    <property type="evidence" value="ECO:0007669"/>
    <property type="project" value="InterPro"/>
</dbReference>
<dbReference type="InterPro" id="IPR001374">
    <property type="entry name" value="R3H_dom"/>
</dbReference>
<dbReference type="InterPro" id="IPR034079">
    <property type="entry name" value="R3H_KhpB"/>
</dbReference>
<gene>
    <name evidence="2" type="ORF">UFOPK1503_00865</name>
    <name evidence="3" type="ORF">UFOPK1693_00767</name>
</gene>
<feature type="domain" description="R3H" evidence="1">
    <location>
        <begin position="91"/>
        <end position="155"/>
    </location>
</feature>
<organism evidence="3">
    <name type="scientific">freshwater metagenome</name>
    <dbReference type="NCBI Taxonomy" id="449393"/>
    <lineage>
        <taxon>unclassified sequences</taxon>
        <taxon>metagenomes</taxon>
        <taxon>ecological metagenomes</taxon>
    </lineage>
</organism>
<evidence type="ECO:0000313" key="3">
    <source>
        <dbReference type="EMBL" id="CAB4571812.1"/>
    </source>
</evidence>
<dbReference type="InterPro" id="IPR015946">
    <property type="entry name" value="KH_dom-like_a/b"/>
</dbReference>
<dbReference type="CDD" id="cd02644">
    <property type="entry name" value="R3H_jag"/>
    <property type="match status" value="1"/>
</dbReference>
<dbReference type="PROSITE" id="PS51061">
    <property type="entry name" value="R3H"/>
    <property type="match status" value="1"/>
</dbReference>
<accession>A0A6J6E5X3</accession>
<protein>
    <submittedName>
        <fullName evidence="3">Unannotated protein</fullName>
    </submittedName>
</protein>
<reference evidence="3" key="1">
    <citation type="submission" date="2020-05" db="EMBL/GenBank/DDBJ databases">
        <authorList>
            <person name="Chiriac C."/>
            <person name="Salcher M."/>
            <person name="Ghai R."/>
            <person name="Kavagutti S V."/>
        </authorList>
    </citation>
    <scope>NUCLEOTIDE SEQUENCE</scope>
</reference>
<sequence>MTEENLLEKEGEVAADFIEEFLDTADLDGDLEIEFRNDRVYLTVASEGDSNLGKVADPEVAQAIQEVTRLAVQNKTGEPSRLILDIGGSREAKTEQLRKLVERVVKKVNESEKPEHLKPMSSYDRKLVHDMVAEAGLVSESEGQGRDRHIVVSKP</sequence>
<proteinExistence type="predicted"/>
<dbReference type="InterPro" id="IPR036867">
    <property type="entry name" value="R3H_dom_sf"/>
</dbReference>
<name>A0A6J6E5X3_9ZZZZ</name>
<dbReference type="Gene3D" id="3.30.300.20">
    <property type="match status" value="1"/>
</dbReference>
<dbReference type="Pfam" id="PF01424">
    <property type="entry name" value="R3H"/>
    <property type="match status" value="1"/>
</dbReference>
<dbReference type="PANTHER" id="PTHR35800:SF1">
    <property type="entry name" value="RNA-BINDING PROTEIN KHPB"/>
    <property type="match status" value="1"/>
</dbReference>
<dbReference type="Gene3D" id="3.30.1370.50">
    <property type="entry name" value="R3H-like domain"/>
    <property type="match status" value="1"/>
</dbReference>
<dbReference type="EMBL" id="CAEZTO010000009">
    <property type="protein sequence ID" value="CAB4571812.1"/>
    <property type="molecule type" value="Genomic_DNA"/>
</dbReference>
<dbReference type="InterPro" id="IPR039247">
    <property type="entry name" value="KhpB"/>
</dbReference>
<evidence type="ECO:0000313" key="2">
    <source>
        <dbReference type="EMBL" id="CAB4548680.1"/>
    </source>
</evidence>
<dbReference type="SMART" id="SM00393">
    <property type="entry name" value="R3H"/>
    <property type="match status" value="1"/>
</dbReference>
<evidence type="ECO:0000259" key="1">
    <source>
        <dbReference type="PROSITE" id="PS51061"/>
    </source>
</evidence>
<dbReference type="EMBL" id="CAEZST010000014">
    <property type="protein sequence ID" value="CAB4548680.1"/>
    <property type="molecule type" value="Genomic_DNA"/>
</dbReference>
<dbReference type="AlphaFoldDB" id="A0A6J6E5X3"/>